<dbReference type="RefSeq" id="WP_013244926.1">
    <property type="nucleotide sequence ID" value="NC_019908.1"/>
</dbReference>
<feature type="DNA-binding region" description="H-T-H motif" evidence="2">
    <location>
        <begin position="24"/>
        <end position="43"/>
    </location>
</feature>
<reference evidence="4 5" key="1">
    <citation type="journal article" date="2013" name="Genome Announc.">
        <title>Complete Genome Sequence of the Porcine Strain Brachyspira pilosicoli P43/6/78(T.).</title>
        <authorList>
            <person name="Lin C."/>
            <person name="den Bakker H.C."/>
            <person name="Suzuki H."/>
            <person name="Lefebure T."/>
            <person name="Ponnala L."/>
            <person name="Sun Q."/>
            <person name="Stanhope M.J."/>
            <person name="Wiedmann M."/>
            <person name="Duhamel G.E."/>
        </authorList>
    </citation>
    <scope>NUCLEOTIDE SEQUENCE [LARGE SCALE GENOMIC DNA]</scope>
    <source>
        <strain evidence="4 5">P43/6/78</strain>
    </source>
</reference>
<gene>
    <name evidence="4" type="ORF">BPP43_05170</name>
</gene>
<dbReference type="InterPro" id="IPR009057">
    <property type="entry name" value="Homeodomain-like_sf"/>
</dbReference>
<proteinExistence type="predicted"/>
<keyword evidence="5" id="KW-1185">Reference proteome</keyword>
<dbReference type="InterPro" id="IPR050624">
    <property type="entry name" value="HTH-type_Tx_Regulator"/>
</dbReference>
<name>A0A3B6VK93_BRAPL</name>
<dbReference type="KEGG" id="bpip:BPP43_05170"/>
<dbReference type="InterPro" id="IPR001647">
    <property type="entry name" value="HTH_TetR"/>
</dbReference>
<organism evidence="4 5">
    <name type="scientific">Brachyspira pilosicoli P43/6/78</name>
    <dbReference type="NCBI Taxonomy" id="1042417"/>
    <lineage>
        <taxon>Bacteria</taxon>
        <taxon>Pseudomonadati</taxon>
        <taxon>Spirochaetota</taxon>
        <taxon>Spirochaetia</taxon>
        <taxon>Brachyspirales</taxon>
        <taxon>Brachyspiraceae</taxon>
        <taxon>Brachyspira</taxon>
    </lineage>
</organism>
<protein>
    <submittedName>
        <fullName evidence="4">TetR family transcriptional regulator</fullName>
    </submittedName>
</protein>
<dbReference type="PRINTS" id="PR00455">
    <property type="entry name" value="HTHTETR"/>
</dbReference>
<dbReference type="Gene3D" id="1.10.10.60">
    <property type="entry name" value="Homeodomain-like"/>
    <property type="match status" value="1"/>
</dbReference>
<dbReference type="Gene3D" id="1.10.357.10">
    <property type="entry name" value="Tetracycline Repressor, domain 2"/>
    <property type="match status" value="1"/>
</dbReference>
<dbReference type="Proteomes" id="UP000010793">
    <property type="component" value="Chromosome"/>
</dbReference>
<evidence type="ECO:0000313" key="5">
    <source>
        <dbReference type="Proteomes" id="UP000010793"/>
    </source>
</evidence>
<accession>A0A3B6VK93</accession>
<dbReference type="Pfam" id="PF00440">
    <property type="entry name" value="TetR_N"/>
    <property type="match status" value="1"/>
</dbReference>
<evidence type="ECO:0000313" key="4">
    <source>
        <dbReference type="EMBL" id="AGA66290.1"/>
    </source>
</evidence>
<dbReference type="PANTHER" id="PTHR43479">
    <property type="entry name" value="ACREF/ENVCD OPERON REPRESSOR-RELATED"/>
    <property type="match status" value="1"/>
</dbReference>
<dbReference type="GO" id="GO:0003677">
    <property type="term" value="F:DNA binding"/>
    <property type="evidence" value="ECO:0007669"/>
    <property type="project" value="UniProtKB-UniRule"/>
</dbReference>
<evidence type="ECO:0000259" key="3">
    <source>
        <dbReference type="PROSITE" id="PS50977"/>
    </source>
</evidence>
<dbReference type="AlphaFoldDB" id="A0A3B6VK93"/>
<dbReference type="SUPFAM" id="SSF48498">
    <property type="entry name" value="Tetracyclin repressor-like, C-terminal domain"/>
    <property type="match status" value="1"/>
</dbReference>
<dbReference type="SUPFAM" id="SSF46689">
    <property type="entry name" value="Homeodomain-like"/>
    <property type="match status" value="1"/>
</dbReference>
<dbReference type="GeneID" id="56440554"/>
<feature type="domain" description="HTH tetR-type" evidence="3">
    <location>
        <begin position="1"/>
        <end position="61"/>
    </location>
</feature>
<evidence type="ECO:0000256" key="2">
    <source>
        <dbReference type="PROSITE-ProRule" id="PRU00335"/>
    </source>
</evidence>
<dbReference type="EMBL" id="CP002873">
    <property type="protein sequence ID" value="AGA66290.1"/>
    <property type="molecule type" value="Genomic_DNA"/>
</dbReference>
<dbReference type="PROSITE" id="PS50977">
    <property type="entry name" value="HTH_TETR_2"/>
    <property type="match status" value="1"/>
</dbReference>
<sequence>MNPREQIVNAGKKLFKKYGFKKTSMSDIALMVHKSKSSIYHYFKSKEEIFFAIAENEASDLKRSIYEAIKKEDTAEAKIRAYILTRQKGYIKLANLYEALHSEIFEDFTLIEHMRAKYHKEEYDTIKMILRSGVKKGLFNIDLRLATESILAIIKGFEMEWAKNKNIENNEKDLDIIINIIFYGIVKR</sequence>
<dbReference type="InterPro" id="IPR036271">
    <property type="entry name" value="Tet_transcr_reg_TetR-rel_C_sf"/>
</dbReference>
<keyword evidence="1 2" id="KW-0238">DNA-binding</keyword>
<dbReference type="PANTHER" id="PTHR43479:SF11">
    <property type="entry name" value="ACREF_ENVCD OPERON REPRESSOR-RELATED"/>
    <property type="match status" value="1"/>
</dbReference>
<evidence type="ECO:0000256" key="1">
    <source>
        <dbReference type="ARBA" id="ARBA00023125"/>
    </source>
</evidence>